<dbReference type="InterPro" id="IPR015943">
    <property type="entry name" value="WD40/YVTN_repeat-like_dom_sf"/>
</dbReference>
<feature type="repeat" description="WD" evidence="5">
    <location>
        <begin position="1371"/>
        <end position="1412"/>
    </location>
</feature>
<dbReference type="GO" id="GO:0000398">
    <property type="term" value="P:mRNA splicing, via spliceosome"/>
    <property type="evidence" value="ECO:0007669"/>
    <property type="project" value="InterPro"/>
</dbReference>
<evidence type="ECO:0000256" key="3">
    <source>
        <dbReference type="ARBA" id="ARBA00022737"/>
    </source>
</evidence>
<dbReference type="InterPro" id="IPR025662">
    <property type="entry name" value="Sigma_54_int_dom_ATP-bd_1"/>
</dbReference>
<dbReference type="InterPro" id="IPR001646">
    <property type="entry name" value="5peptide_repeat"/>
</dbReference>
<dbReference type="InterPro" id="IPR036322">
    <property type="entry name" value="WD40_repeat_dom_sf"/>
</dbReference>
<feature type="repeat" description="WD" evidence="5">
    <location>
        <begin position="1791"/>
        <end position="1832"/>
    </location>
</feature>
<sequence length="1904" mass="212372">MHWNPFSSRTTGLSPEEVLELANKYLRNAHKEIDNAKALEIISNAKPLMKDLEKTSRKDKNPVLSEGIGKAYHEHGRLLDDLGYREKARKSYRKAEEWGYVYPVGQHAGPSRPASKSGAIRRSLLPKFTLFATPRVVTGIYQGGSKSGPEVIHLDDRDLTSFKVGNDGPAPNKDVHIQQKFFNQDITPPVIKYDLPETGAWITSTPQLAYCLSLLDSSMASKEELDQSERVWLDDRVADTDEKERLQTIATDLVRAFAQEGLKKSGVVAEVVSLAAVLGNEDFRQLLQKFVDGINQSKLLDVQLLNGLTQLIRNGAHGYIEADDLIKILELLNALIKETHKQSTQHTYQLALAISQVLDSMVDSQVEELSREQLHEPLSDYFKGLQESSDPYLIYQAAYACQALLYIPDDETILQSAMRRTGKIVHGISGVVSAVKALDLIKFVEGLQNVQQGLAGAEKAIELVGNLGSNVVTLVKSGQGLLESLKEGLSLKRKSSWYPALRGLDRLVQEGRFTDFEKLAREVPCQHNPAFRWGVCQRLGEIAMSTVWSHKIRKCAVDFLIQLYKEDASKDPQVNIKRLILCILSQLTKSSEDITEGSVRELLQETQVICSPGKGGCGNDNPVLHPIIAIPPPTASPLLDRVQNKPDVETPLRKLRMERLEGRDRDVYISPRARANSRATDDFDLTTKVQEFLRSNRKVFLVLGDSGAGKSTFKRALEIDLWDKFDKVKGRIPLFIHLPAIEKPERDLISERLRRANFTESQILELKLHREFIVICDGYDESLQTRNLYMTNNLNQPGEWRAQMVISCRTEYNGVDYKHRFDPRDRNSSWEADLFQEAIISPFSKDQIQAYVEKYVGLRKTSWGPKNYLEALNQIPNLRDLVKNPFLLKLALEVLPRLLGGDNKYSPARVTRIELYDEFVSQWIERGKKRLTEMELNSHDKSTFKQLSDFGFQERGIRYLKELVMAIYEHQNGNPVVNYPEYQDQTTWKEAFFSEKDGSHLLWELVPLARNGNQYQFIHKSLLEYGLSLAVCGPSKHNEDTDAAQPAPRRHITSAGLSFGRPSSREKTATANELPLLDSPLGKRNLVDERSILQFLTERAQQEAVFKDQLHSIIERSKSDETVHIAAANAITILVRAGVHFNSADLRYVNIPGADLSFGMFDSSQLEGADLRRVNLRNVWMRQADLRGAQMEGTQFGELPFLKEDSKVTCSAYSTDGNKYAVGLEDGDIKVYETLAWNRIQTLKGHIGGITNLSFSATGVQIASVSYKETMIRLWDVDTGECIYTLQGHYLLINSIVYSPEVNQIASGGDDMTIRLWNVDTGKCIRVLQGHSSSVNGVVYSPKGDRIASRSIYDKTVRLWDVNTGECIRTFQDHSHTVSSIVYSPRGDQIASGSDDMTVRLWDVDTGECIHILQDRYNNVSSIVYSPKGDRIAFGNPDMTVRLWDVDTGKCIHILNGHDGIVKSVVYSPKGDRIASGSDDKTVRLWNVDTGECAHTLQGHSFGVSSAVYSPKGDQIASGCEDSKIRLWGVDSSECIHDFQSHSKLVRTVAYSPKGDHIASGSRDSTVRLWDVDTGVCFHTLKGHSEEVVAVAYSPKGDRIASGSDDCTVRLWDVDTGSCIHILRDHSGHVRSVVYSPKGDRIASGSDDRTVRLWKVDTGECAHILQGHSSGVNSVVYSPKGDQVASGSIDTTVRLWDVDTGECVHTLRGHSSYVSSIMYAPKGDRIASGSIDKTVRLWDVDIGECIHTLQGHSSYVSSIMYSPKGDRIASGSSDCAVRLWDVDTGECTHTLYGHSSDVNSLVYSPKGDQIASGSWDRTVRLWDAESGKCLATIRGFIDSVSSIAFGNHVDAPCVVTASEDKSDVQDLSCLNQELLIQRGALIPEALPSEQQFIVKNLKSEILTG</sequence>
<reference evidence="7" key="1">
    <citation type="journal article" date="2020" name="Fungal Divers.">
        <title>Resolving the Mortierellaceae phylogeny through synthesis of multi-gene phylogenetics and phylogenomics.</title>
        <authorList>
            <person name="Vandepol N."/>
            <person name="Liber J."/>
            <person name="Desiro A."/>
            <person name="Na H."/>
            <person name="Kennedy M."/>
            <person name="Barry K."/>
            <person name="Grigoriev I.V."/>
            <person name="Miller A.N."/>
            <person name="O'Donnell K."/>
            <person name="Stajich J.E."/>
            <person name="Bonito G."/>
        </authorList>
    </citation>
    <scope>NUCLEOTIDE SEQUENCE</scope>
    <source>
        <strain evidence="7">NRRL 2769</strain>
    </source>
</reference>
<feature type="repeat" description="WD" evidence="5">
    <location>
        <begin position="1243"/>
        <end position="1285"/>
    </location>
</feature>
<protein>
    <recommendedName>
        <fullName evidence="4">WD40 repeat-containing protein SMU1</fullName>
    </recommendedName>
</protein>
<keyword evidence="8" id="KW-1185">Reference proteome</keyword>
<evidence type="ECO:0000313" key="7">
    <source>
        <dbReference type="EMBL" id="KAG0019120.1"/>
    </source>
</evidence>
<dbReference type="Pfam" id="PF25173">
    <property type="entry name" value="Beta-prop_WDR3_1st"/>
    <property type="match status" value="1"/>
</dbReference>
<gene>
    <name evidence="7" type="ORF">BGZ80_006265</name>
</gene>
<dbReference type="SUPFAM" id="SSF48371">
    <property type="entry name" value="ARM repeat"/>
    <property type="match status" value="1"/>
</dbReference>
<feature type="repeat" description="WD" evidence="5">
    <location>
        <begin position="1286"/>
        <end position="1327"/>
    </location>
</feature>
<dbReference type="InterPro" id="IPR056251">
    <property type="entry name" value="Arm_rpt_dom"/>
</dbReference>
<dbReference type="Pfam" id="PF23948">
    <property type="entry name" value="ARM_5"/>
    <property type="match status" value="1"/>
</dbReference>
<dbReference type="PROSITE" id="PS00678">
    <property type="entry name" value="WD_REPEATS_1"/>
    <property type="match status" value="9"/>
</dbReference>
<dbReference type="Gene3D" id="2.130.10.10">
    <property type="entry name" value="YVTN repeat-like/Quinoprotein amine dehydrogenase"/>
    <property type="match status" value="5"/>
</dbReference>
<dbReference type="SUPFAM" id="SSF50978">
    <property type="entry name" value="WD40 repeat-like"/>
    <property type="match status" value="2"/>
</dbReference>
<feature type="repeat" description="WD" evidence="5">
    <location>
        <begin position="1539"/>
        <end position="1580"/>
    </location>
</feature>
<evidence type="ECO:0000256" key="4">
    <source>
        <dbReference type="ARBA" id="ARBA00026184"/>
    </source>
</evidence>
<dbReference type="Gene3D" id="3.40.50.300">
    <property type="entry name" value="P-loop containing nucleotide triphosphate hydrolases"/>
    <property type="match status" value="1"/>
</dbReference>
<accession>A0A9P6MZ14</accession>
<dbReference type="EMBL" id="JAAAID010000309">
    <property type="protein sequence ID" value="KAG0019120.1"/>
    <property type="molecule type" value="Genomic_DNA"/>
</dbReference>
<dbReference type="PROSITE" id="PS50082">
    <property type="entry name" value="WD_REPEATS_2"/>
    <property type="match status" value="14"/>
</dbReference>
<dbReference type="PANTHER" id="PTHR22848">
    <property type="entry name" value="WD40 REPEAT PROTEIN"/>
    <property type="match status" value="1"/>
</dbReference>
<dbReference type="PRINTS" id="PR00320">
    <property type="entry name" value="GPROTEINBRPT"/>
</dbReference>
<dbReference type="SUPFAM" id="SSF141571">
    <property type="entry name" value="Pentapeptide repeat-like"/>
    <property type="match status" value="1"/>
</dbReference>
<dbReference type="InterPro" id="IPR045184">
    <property type="entry name" value="SMU1"/>
</dbReference>
<comment type="subcellular location">
    <subcellularLocation>
        <location evidence="1">Nucleus speckle</location>
    </subcellularLocation>
</comment>
<dbReference type="InterPro" id="IPR027417">
    <property type="entry name" value="P-loop_NTPase"/>
</dbReference>
<dbReference type="Gene3D" id="2.160.20.80">
    <property type="entry name" value="E3 ubiquitin-protein ligase SopA"/>
    <property type="match status" value="1"/>
</dbReference>
<dbReference type="SMART" id="SM00320">
    <property type="entry name" value="WD40"/>
    <property type="match status" value="16"/>
</dbReference>
<feature type="domain" description="Arm-like repeat" evidence="6">
    <location>
        <begin position="234"/>
        <end position="575"/>
    </location>
</feature>
<feature type="repeat" description="WD" evidence="5">
    <location>
        <begin position="1497"/>
        <end position="1538"/>
    </location>
</feature>
<feature type="repeat" description="WD" evidence="5">
    <location>
        <begin position="1328"/>
        <end position="1370"/>
    </location>
</feature>
<dbReference type="Pfam" id="PF00400">
    <property type="entry name" value="WD40"/>
    <property type="match status" value="9"/>
</dbReference>
<feature type="repeat" description="WD" evidence="5">
    <location>
        <begin position="1413"/>
        <end position="1454"/>
    </location>
</feature>
<evidence type="ECO:0000256" key="5">
    <source>
        <dbReference type="PROSITE-ProRule" id="PRU00221"/>
    </source>
</evidence>
<evidence type="ECO:0000256" key="1">
    <source>
        <dbReference type="ARBA" id="ARBA00004324"/>
    </source>
</evidence>
<feature type="repeat" description="WD" evidence="5">
    <location>
        <begin position="1581"/>
        <end position="1622"/>
    </location>
</feature>
<keyword evidence="2 5" id="KW-0853">WD repeat</keyword>
<proteinExistence type="predicted"/>
<dbReference type="InterPro" id="IPR020472">
    <property type="entry name" value="WD40_PAC1"/>
</dbReference>
<evidence type="ECO:0000259" key="6">
    <source>
        <dbReference type="Pfam" id="PF23948"/>
    </source>
</evidence>
<feature type="repeat" description="WD" evidence="5">
    <location>
        <begin position="1665"/>
        <end position="1706"/>
    </location>
</feature>
<evidence type="ECO:0000256" key="2">
    <source>
        <dbReference type="ARBA" id="ARBA00022574"/>
    </source>
</evidence>
<feature type="repeat" description="WD" evidence="5">
    <location>
        <begin position="1707"/>
        <end position="1748"/>
    </location>
</feature>
<dbReference type="PROSITE" id="PS00675">
    <property type="entry name" value="SIGMA54_INTERACT_1"/>
    <property type="match status" value="1"/>
</dbReference>
<feature type="repeat" description="WD" evidence="5">
    <location>
        <begin position="1623"/>
        <end position="1664"/>
    </location>
</feature>
<comment type="caution">
    <text evidence="7">The sequence shown here is derived from an EMBL/GenBank/DDBJ whole genome shotgun (WGS) entry which is preliminary data.</text>
</comment>
<dbReference type="InterPro" id="IPR019775">
    <property type="entry name" value="WD40_repeat_CS"/>
</dbReference>
<feature type="repeat" description="WD" evidence="5">
    <location>
        <begin position="1455"/>
        <end position="1496"/>
    </location>
</feature>
<dbReference type="PROSITE" id="PS50294">
    <property type="entry name" value="WD_REPEATS_REGION"/>
    <property type="match status" value="13"/>
</dbReference>
<dbReference type="CDD" id="cd00200">
    <property type="entry name" value="WD40"/>
    <property type="match status" value="2"/>
</dbReference>
<evidence type="ECO:0000313" key="8">
    <source>
        <dbReference type="Proteomes" id="UP000703661"/>
    </source>
</evidence>
<dbReference type="Proteomes" id="UP000703661">
    <property type="component" value="Unassembled WGS sequence"/>
</dbReference>
<feature type="repeat" description="WD" evidence="5">
    <location>
        <begin position="1749"/>
        <end position="1790"/>
    </location>
</feature>
<organism evidence="7 8">
    <name type="scientific">Entomortierella chlamydospora</name>
    <dbReference type="NCBI Taxonomy" id="101097"/>
    <lineage>
        <taxon>Eukaryota</taxon>
        <taxon>Fungi</taxon>
        <taxon>Fungi incertae sedis</taxon>
        <taxon>Mucoromycota</taxon>
        <taxon>Mortierellomycotina</taxon>
        <taxon>Mortierellomycetes</taxon>
        <taxon>Mortierellales</taxon>
        <taxon>Mortierellaceae</taxon>
        <taxon>Entomortierella</taxon>
    </lineage>
</organism>
<dbReference type="InterPro" id="IPR001680">
    <property type="entry name" value="WD40_rpt"/>
</dbReference>
<dbReference type="InterPro" id="IPR016024">
    <property type="entry name" value="ARM-type_fold"/>
</dbReference>
<dbReference type="GO" id="GO:0016607">
    <property type="term" value="C:nuclear speck"/>
    <property type="evidence" value="ECO:0007669"/>
    <property type="project" value="UniProtKB-SubCell"/>
</dbReference>
<keyword evidence="3" id="KW-0677">Repeat</keyword>
<name>A0A9P6MZ14_9FUNG</name>
<dbReference type="Pfam" id="PF00805">
    <property type="entry name" value="Pentapeptide"/>
    <property type="match status" value="1"/>
</dbReference>